<feature type="compositionally biased region" description="Low complexity" evidence="1">
    <location>
        <begin position="258"/>
        <end position="275"/>
    </location>
</feature>
<feature type="region of interest" description="Disordered" evidence="1">
    <location>
        <begin position="27"/>
        <end position="69"/>
    </location>
</feature>
<evidence type="ECO:0000256" key="2">
    <source>
        <dbReference type="SAM" id="SignalP"/>
    </source>
</evidence>
<feature type="signal peptide" evidence="2">
    <location>
        <begin position="1"/>
        <end position="21"/>
    </location>
</feature>
<evidence type="ECO:0000313" key="3">
    <source>
        <dbReference type="EMBL" id="KAG5168409.1"/>
    </source>
</evidence>
<reference evidence="3" key="1">
    <citation type="submission" date="2021-02" db="EMBL/GenBank/DDBJ databases">
        <title>Psilocybe cubensis genome.</title>
        <authorList>
            <person name="Mckernan K.J."/>
            <person name="Crawford S."/>
            <person name="Trippe A."/>
            <person name="Kane L.T."/>
            <person name="Mclaughlin S."/>
        </authorList>
    </citation>
    <scope>NUCLEOTIDE SEQUENCE [LARGE SCALE GENOMIC DNA]</scope>
    <source>
        <strain evidence="3">MGC-MH-2018</strain>
    </source>
</reference>
<comment type="caution">
    <text evidence="3">The sequence shown here is derived from an EMBL/GenBank/DDBJ whole genome shotgun (WGS) entry which is preliminary data.</text>
</comment>
<feature type="compositionally biased region" description="Basic and acidic residues" evidence="1">
    <location>
        <begin position="203"/>
        <end position="216"/>
    </location>
</feature>
<gene>
    <name evidence="3" type="ORF">JR316_007008</name>
</gene>
<keyword evidence="2" id="KW-0732">Signal</keyword>
<evidence type="ECO:0000256" key="1">
    <source>
        <dbReference type="SAM" id="MobiDB-lite"/>
    </source>
</evidence>
<feature type="compositionally biased region" description="Basic residues" evidence="1">
    <location>
        <begin position="318"/>
        <end position="328"/>
    </location>
</feature>
<feature type="region of interest" description="Disordered" evidence="1">
    <location>
        <begin position="250"/>
        <end position="328"/>
    </location>
</feature>
<dbReference type="AlphaFoldDB" id="A0A8H8CKU2"/>
<protein>
    <submittedName>
        <fullName evidence="3">Uncharacterized protein</fullName>
    </submittedName>
</protein>
<name>A0A8H8CKU2_PSICU</name>
<feature type="compositionally biased region" description="Pro residues" evidence="1">
    <location>
        <begin position="33"/>
        <end position="53"/>
    </location>
</feature>
<accession>A0A8H8CKU2</accession>
<organism evidence="3">
    <name type="scientific">Psilocybe cubensis</name>
    <name type="common">Psychedelic mushroom</name>
    <name type="synonym">Stropharia cubensis</name>
    <dbReference type="NCBI Taxonomy" id="181762"/>
    <lineage>
        <taxon>Eukaryota</taxon>
        <taxon>Fungi</taxon>
        <taxon>Dikarya</taxon>
        <taxon>Basidiomycota</taxon>
        <taxon>Agaricomycotina</taxon>
        <taxon>Agaricomycetes</taxon>
        <taxon>Agaricomycetidae</taxon>
        <taxon>Agaricales</taxon>
        <taxon>Agaricineae</taxon>
        <taxon>Strophariaceae</taxon>
        <taxon>Psilocybe</taxon>
    </lineage>
</organism>
<dbReference type="OrthoDB" id="3126863at2759"/>
<sequence>MRFGIFFQIVAVCTFASSALAAPMPVNDKPGHPASPPPANAKPPAHNPAPAPAPGAHAPAPAPAAGGASGAKFEAGDIVRIKPVHILNGDGANVQGGAPNKPRPAVVVIKPDAAGLMGVAPIGHALPGASHTDDPSKYGIPNSANGDPNHLISTGVPAQIHVSNVQPVAGRYGLPDKLAPEHIQSLRGKIEENMDSMIAAKKQKVEAEKAEKEKAKTPAPPAHPAVGLYDDLPPLKNAAAAAKPAGGLYDDLPPPAAKPAAAKPATNNAAANTHPAPAPAPAPGAGTGSSAPNSKKRPLERRALYRRLNPITGERLSRRLHARSRRDW</sequence>
<dbReference type="EMBL" id="JAFIQS010000006">
    <property type="protein sequence ID" value="KAG5168409.1"/>
    <property type="molecule type" value="Genomic_DNA"/>
</dbReference>
<feature type="region of interest" description="Disordered" evidence="1">
    <location>
        <begin position="203"/>
        <end position="231"/>
    </location>
</feature>
<proteinExistence type="predicted"/>
<feature type="compositionally biased region" description="Low complexity" evidence="1">
    <location>
        <begin position="54"/>
        <end position="69"/>
    </location>
</feature>
<feature type="chain" id="PRO_5034227828" evidence="2">
    <location>
        <begin position="22"/>
        <end position="328"/>
    </location>
</feature>